<accession>A0A917G3W3</accession>
<reference evidence="2" key="2">
    <citation type="submission" date="2020-09" db="EMBL/GenBank/DDBJ databases">
        <authorList>
            <person name="Sun Q."/>
            <person name="Zhou Y."/>
        </authorList>
    </citation>
    <scope>NUCLEOTIDE SEQUENCE</scope>
    <source>
        <strain evidence="2">CGMCC 1.12987</strain>
    </source>
</reference>
<dbReference type="GO" id="GO:0005886">
    <property type="term" value="C:plasma membrane"/>
    <property type="evidence" value="ECO:0007669"/>
    <property type="project" value="TreeGrafter"/>
</dbReference>
<dbReference type="GO" id="GO:0043709">
    <property type="term" value="P:cell adhesion involved in single-species biofilm formation"/>
    <property type="evidence" value="ECO:0007669"/>
    <property type="project" value="TreeGrafter"/>
</dbReference>
<dbReference type="InterPro" id="IPR043128">
    <property type="entry name" value="Rev_trsase/Diguanyl_cyclase"/>
</dbReference>
<organism evidence="2 3">
    <name type="scientific">Paenibacillus abyssi</name>
    <dbReference type="NCBI Taxonomy" id="1340531"/>
    <lineage>
        <taxon>Bacteria</taxon>
        <taxon>Bacillati</taxon>
        <taxon>Bacillota</taxon>
        <taxon>Bacilli</taxon>
        <taxon>Bacillales</taxon>
        <taxon>Paenibacillaceae</taxon>
        <taxon>Paenibacillus</taxon>
    </lineage>
</organism>
<dbReference type="Gene3D" id="3.30.450.20">
    <property type="entry name" value="PAS domain"/>
    <property type="match status" value="1"/>
</dbReference>
<evidence type="ECO:0000313" key="3">
    <source>
        <dbReference type="Proteomes" id="UP000644756"/>
    </source>
</evidence>
<dbReference type="InterPro" id="IPR035965">
    <property type="entry name" value="PAS-like_dom_sf"/>
</dbReference>
<dbReference type="Gene3D" id="3.30.70.270">
    <property type="match status" value="1"/>
</dbReference>
<dbReference type="PANTHER" id="PTHR45138">
    <property type="entry name" value="REGULATORY COMPONENTS OF SENSORY TRANSDUCTION SYSTEM"/>
    <property type="match status" value="1"/>
</dbReference>
<dbReference type="InterPro" id="IPR029787">
    <property type="entry name" value="Nucleotide_cyclase"/>
</dbReference>
<dbReference type="Proteomes" id="UP000644756">
    <property type="component" value="Unassembled WGS sequence"/>
</dbReference>
<dbReference type="PROSITE" id="PS50887">
    <property type="entry name" value="GGDEF"/>
    <property type="match status" value="1"/>
</dbReference>
<dbReference type="SUPFAM" id="SSF55781">
    <property type="entry name" value="GAF domain-like"/>
    <property type="match status" value="1"/>
</dbReference>
<dbReference type="Pfam" id="PF00990">
    <property type="entry name" value="GGDEF"/>
    <property type="match status" value="1"/>
</dbReference>
<dbReference type="InterPro" id="IPR000160">
    <property type="entry name" value="GGDEF_dom"/>
</dbReference>
<dbReference type="SUPFAM" id="SSF55073">
    <property type="entry name" value="Nucleotide cyclase"/>
    <property type="match status" value="1"/>
</dbReference>
<dbReference type="NCBIfam" id="TIGR00229">
    <property type="entry name" value="sensory_box"/>
    <property type="match status" value="1"/>
</dbReference>
<gene>
    <name evidence="2" type="ORF">GCM10010916_41690</name>
</gene>
<dbReference type="PANTHER" id="PTHR45138:SF9">
    <property type="entry name" value="DIGUANYLATE CYCLASE DGCM-RELATED"/>
    <property type="match status" value="1"/>
</dbReference>
<evidence type="ECO:0000313" key="2">
    <source>
        <dbReference type="EMBL" id="GGG20640.1"/>
    </source>
</evidence>
<dbReference type="SMART" id="SM00267">
    <property type="entry name" value="GGDEF"/>
    <property type="match status" value="1"/>
</dbReference>
<dbReference type="EMBL" id="BMGR01000016">
    <property type="protein sequence ID" value="GGG20640.1"/>
    <property type="molecule type" value="Genomic_DNA"/>
</dbReference>
<evidence type="ECO:0000259" key="1">
    <source>
        <dbReference type="PROSITE" id="PS50887"/>
    </source>
</evidence>
<dbReference type="Pfam" id="PF13188">
    <property type="entry name" value="PAS_8"/>
    <property type="match status" value="1"/>
</dbReference>
<dbReference type="SMART" id="SM00065">
    <property type="entry name" value="GAF"/>
    <property type="match status" value="1"/>
</dbReference>
<dbReference type="CDD" id="cd01949">
    <property type="entry name" value="GGDEF"/>
    <property type="match status" value="1"/>
</dbReference>
<sequence>METNNGVVFYSEDDETNRLQELYSLDILFSEPEKSFDRITEMVSKIFRMPVVLISLITSDRQWFKSCIGLSGQLLSERGSEREASFCQYVIAHKEALIVHDTRLDERFSHNRLVVHEPHIRFYAGAPLRTNTSNILGTLCVIDSEPRVFEQSDMDLLQQFADIVMDEIEYREEIIQRRLAEEQLRFSEERYKNLVELSPDLILVFQNDEFVYANPASTRMFSLPDNSAPYDAEYLNSFLSSEHNDPLLKYLPRYLTRDQPGPLRLEYVLAADNHTDLDMMITITKIKFNAEEAAMVVARDITYQKQAERMVREMNQKLKEISLKDGLTDIPNRRWMDEYLGSAWKRAEQSKSVFSILLIDIDFFKLYNDAYGHLTGDKCLIEVATCIKNSFSRPSDFVARYGGEEFAVFLPDTEQAEALELAEKIRTAVESLNIAHSCSPISDIVTISLGIYSVFPTKQMSALEAFSYADLALYKSKQNGRNCTSVYE</sequence>
<dbReference type="FunFam" id="3.30.70.270:FF:000001">
    <property type="entry name" value="Diguanylate cyclase domain protein"/>
    <property type="match status" value="1"/>
</dbReference>
<proteinExistence type="predicted"/>
<comment type="caution">
    <text evidence="2">The sequence shown here is derived from an EMBL/GenBank/DDBJ whole genome shotgun (WGS) entry which is preliminary data.</text>
</comment>
<dbReference type="RefSeq" id="WP_188533009.1">
    <property type="nucleotide sequence ID" value="NZ_BMGR01000016.1"/>
</dbReference>
<protein>
    <recommendedName>
        <fullName evidence="1">GGDEF domain-containing protein</fullName>
    </recommendedName>
</protein>
<reference evidence="2" key="1">
    <citation type="journal article" date="2014" name="Int. J. Syst. Evol. Microbiol.">
        <title>Complete genome sequence of Corynebacterium casei LMG S-19264T (=DSM 44701T), isolated from a smear-ripened cheese.</title>
        <authorList>
            <consortium name="US DOE Joint Genome Institute (JGI-PGF)"/>
            <person name="Walter F."/>
            <person name="Albersmeier A."/>
            <person name="Kalinowski J."/>
            <person name="Ruckert C."/>
        </authorList>
    </citation>
    <scope>NUCLEOTIDE SEQUENCE</scope>
    <source>
        <strain evidence="2">CGMCC 1.12987</strain>
    </source>
</reference>
<dbReference type="InterPro" id="IPR003018">
    <property type="entry name" value="GAF"/>
</dbReference>
<dbReference type="InterPro" id="IPR000014">
    <property type="entry name" value="PAS"/>
</dbReference>
<dbReference type="InterPro" id="IPR029016">
    <property type="entry name" value="GAF-like_dom_sf"/>
</dbReference>
<dbReference type="NCBIfam" id="TIGR00254">
    <property type="entry name" value="GGDEF"/>
    <property type="match status" value="1"/>
</dbReference>
<feature type="domain" description="GGDEF" evidence="1">
    <location>
        <begin position="352"/>
        <end position="488"/>
    </location>
</feature>
<dbReference type="Pfam" id="PF01590">
    <property type="entry name" value="GAF"/>
    <property type="match status" value="1"/>
</dbReference>
<dbReference type="GO" id="GO:0052621">
    <property type="term" value="F:diguanylate cyclase activity"/>
    <property type="evidence" value="ECO:0007669"/>
    <property type="project" value="TreeGrafter"/>
</dbReference>
<dbReference type="Gene3D" id="3.30.450.40">
    <property type="match status" value="1"/>
</dbReference>
<dbReference type="SUPFAM" id="SSF55785">
    <property type="entry name" value="PYP-like sensor domain (PAS domain)"/>
    <property type="match status" value="1"/>
</dbReference>
<keyword evidence="3" id="KW-1185">Reference proteome</keyword>
<dbReference type="AlphaFoldDB" id="A0A917G3W3"/>
<dbReference type="InterPro" id="IPR050469">
    <property type="entry name" value="Diguanylate_Cyclase"/>
</dbReference>
<name>A0A917G3W3_9BACL</name>
<dbReference type="GO" id="GO:1902201">
    <property type="term" value="P:negative regulation of bacterial-type flagellum-dependent cell motility"/>
    <property type="evidence" value="ECO:0007669"/>
    <property type="project" value="TreeGrafter"/>
</dbReference>